<sequence length="74" mass="7761">MVAFCKTSDECRGAVGERCYRLVGDDGQLLFGSGDGVCRTAGILKDQCDPPSMPCGMGLTCQDTRGPLNRCLGG</sequence>
<reference evidence="1 2" key="1">
    <citation type="submission" date="2014-11" db="EMBL/GenBank/DDBJ databases">
        <authorList>
            <person name="Zhu J."/>
            <person name="Qi W."/>
            <person name="Song R."/>
        </authorList>
    </citation>
    <scope>NUCLEOTIDE SEQUENCE [LARGE SCALE GENOMIC DNA]</scope>
</reference>
<gene>
    <name evidence="1" type="ORF">Vbra_22444</name>
</gene>
<name>A0A0G4H3K3_VITBC</name>
<evidence type="ECO:0000313" key="2">
    <source>
        <dbReference type="Proteomes" id="UP000041254"/>
    </source>
</evidence>
<dbReference type="AlphaFoldDB" id="A0A0G4H3K3"/>
<dbReference type="EMBL" id="CDMY01000980">
    <property type="protein sequence ID" value="CEM38292.1"/>
    <property type="molecule type" value="Genomic_DNA"/>
</dbReference>
<evidence type="ECO:0000313" key="1">
    <source>
        <dbReference type="EMBL" id="CEM38292.1"/>
    </source>
</evidence>
<proteinExistence type="predicted"/>
<accession>A0A0G4H3K3</accession>
<dbReference type="Proteomes" id="UP000041254">
    <property type="component" value="Unassembled WGS sequence"/>
</dbReference>
<keyword evidence="2" id="KW-1185">Reference proteome</keyword>
<protein>
    <submittedName>
        <fullName evidence="1">Uncharacterized protein</fullName>
    </submittedName>
</protein>
<dbReference type="VEuPathDB" id="CryptoDB:Vbra_22444"/>
<organism evidence="1 2">
    <name type="scientific">Vitrella brassicaformis (strain CCMP3155)</name>
    <dbReference type="NCBI Taxonomy" id="1169540"/>
    <lineage>
        <taxon>Eukaryota</taxon>
        <taxon>Sar</taxon>
        <taxon>Alveolata</taxon>
        <taxon>Colpodellida</taxon>
        <taxon>Vitrellaceae</taxon>
        <taxon>Vitrella</taxon>
    </lineage>
</organism>
<dbReference type="InParanoid" id="A0A0G4H3K3"/>